<dbReference type="PANTHER" id="PTHR33164:SF64">
    <property type="entry name" value="TRANSCRIPTIONAL REGULATOR SLYA"/>
    <property type="match status" value="1"/>
</dbReference>
<evidence type="ECO:0000256" key="3">
    <source>
        <dbReference type="ARBA" id="ARBA00023163"/>
    </source>
</evidence>
<name>A0A438AG26_9RHOB</name>
<sequence>MTQSNKELLASVFGLVRGIRKQFDARASAMDMTYARAQALTHIAANEGLTQVELAAILDIRTPTMNRTLDHLEAAKLIERRTTREDKRVRQLFLTPQAHRQADRIVSFTHELREEAYRGIPPEEVEQALATLRRIQANLDAMEG</sequence>
<evidence type="ECO:0000256" key="2">
    <source>
        <dbReference type="ARBA" id="ARBA00023125"/>
    </source>
</evidence>
<keyword evidence="2" id="KW-0238">DNA-binding</keyword>
<keyword evidence="6" id="KW-1185">Reference proteome</keyword>
<evidence type="ECO:0000259" key="4">
    <source>
        <dbReference type="PROSITE" id="PS50995"/>
    </source>
</evidence>
<feature type="domain" description="HTH marR-type" evidence="4">
    <location>
        <begin position="5"/>
        <end position="137"/>
    </location>
</feature>
<proteinExistence type="predicted"/>
<dbReference type="AlphaFoldDB" id="A0A438AG26"/>
<dbReference type="Proteomes" id="UP000285908">
    <property type="component" value="Unassembled WGS sequence"/>
</dbReference>
<dbReference type="GO" id="GO:0003700">
    <property type="term" value="F:DNA-binding transcription factor activity"/>
    <property type="evidence" value="ECO:0007669"/>
    <property type="project" value="InterPro"/>
</dbReference>
<dbReference type="InterPro" id="IPR039422">
    <property type="entry name" value="MarR/SlyA-like"/>
</dbReference>
<dbReference type="GO" id="GO:0006950">
    <property type="term" value="P:response to stress"/>
    <property type="evidence" value="ECO:0007669"/>
    <property type="project" value="TreeGrafter"/>
</dbReference>
<dbReference type="InterPro" id="IPR036390">
    <property type="entry name" value="WH_DNA-bd_sf"/>
</dbReference>
<reference evidence="5 6" key="1">
    <citation type="submission" date="2018-11" db="EMBL/GenBank/DDBJ databases">
        <title>Mesobaculum littorinae gen. nov., sp. nov., isolated from Littorina scabra that represents a novel genus of the order Rhodobacteraceae.</title>
        <authorList>
            <person name="Li F."/>
        </authorList>
    </citation>
    <scope>NUCLEOTIDE SEQUENCE [LARGE SCALE GENOMIC DNA]</scope>
    <source>
        <strain evidence="5 6">M0103</strain>
    </source>
</reference>
<keyword evidence="3" id="KW-0804">Transcription</keyword>
<accession>A0A438AG26</accession>
<dbReference type="InterPro" id="IPR000835">
    <property type="entry name" value="HTH_MarR-typ"/>
</dbReference>
<dbReference type="Pfam" id="PF12802">
    <property type="entry name" value="MarR_2"/>
    <property type="match status" value="1"/>
</dbReference>
<protein>
    <submittedName>
        <fullName evidence="5">MarR family transcriptional regulator</fullName>
    </submittedName>
</protein>
<dbReference type="PRINTS" id="PR00598">
    <property type="entry name" value="HTHMARR"/>
</dbReference>
<comment type="caution">
    <text evidence="5">The sequence shown here is derived from an EMBL/GenBank/DDBJ whole genome shotgun (WGS) entry which is preliminary data.</text>
</comment>
<dbReference type="EMBL" id="RQXX01000004">
    <property type="protein sequence ID" value="RVV97644.1"/>
    <property type="molecule type" value="Genomic_DNA"/>
</dbReference>
<dbReference type="PROSITE" id="PS50995">
    <property type="entry name" value="HTH_MARR_2"/>
    <property type="match status" value="1"/>
</dbReference>
<dbReference type="Gene3D" id="1.10.10.10">
    <property type="entry name" value="Winged helix-like DNA-binding domain superfamily/Winged helix DNA-binding domain"/>
    <property type="match status" value="1"/>
</dbReference>
<dbReference type="InterPro" id="IPR036388">
    <property type="entry name" value="WH-like_DNA-bd_sf"/>
</dbReference>
<evidence type="ECO:0000313" key="6">
    <source>
        <dbReference type="Proteomes" id="UP000285908"/>
    </source>
</evidence>
<dbReference type="GO" id="GO:0003677">
    <property type="term" value="F:DNA binding"/>
    <property type="evidence" value="ECO:0007669"/>
    <property type="project" value="UniProtKB-KW"/>
</dbReference>
<dbReference type="PANTHER" id="PTHR33164">
    <property type="entry name" value="TRANSCRIPTIONAL REGULATOR, MARR FAMILY"/>
    <property type="match status" value="1"/>
</dbReference>
<evidence type="ECO:0000313" key="5">
    <source>
        <dbReference type="EMBL" id="RVV97644.1"/>
    </source>
</evidence>
<organism evidence="5 6">
    <name type="scientific">Mesobaculum littorinae</name>
    <dbReference type="NCBI Taxonomy" id="2486419"/>
    <lineage>
        <taxon>Bacteria</taxon>
        <taxon>Pseudomonadati</taxon>
        <taxon>Pseudomonadota</taxon>
        <taxon>Alphaproteobacteria</taxon>
        <taxon>Rhodobacterales</taxon>
        <taxon>Roseobacteraceae</taxon>
        <taxon>Mesobaculum</taxon>
    </lineage>
</organism>
<dbReference type="SUPFAM" id="SSF46785">
    <property type="entry name" value="Winged helix' DNA-binding domain"/>
    <property type="match status" value="1"/>
</dbReference>
<dbReference type="RefSeq" id="WP_127907239.1">
    <property type="nucleotide sequence ID" value="NZ_RQXX01000004.1"/>
</dbReference>
<gene>
    <name evidence="5" type="ORF">EKE94_14035</name>
</gene>
<evidence type="ECO:0000256" key="1">
    <source>
        <dbReference type="ARBA" id="ARBA00023015"/>
    </source>
</evidence>
<dbReference type="OrthoDB" id="8452803at2"/>
<dbReference type="SMART" id="SM00347">
    <property type="entry name" value="HTH_MARR"/>
    <property type="match status" value="1"/>
</dbReference>
<keyword evidence="1" id="KW-0805">Transcription regulation</keyword>